<dbReference type="STRING" id="937218.SAMN06297251_114103"/>
<proteinExistence type="predicted"/>
<dbReference type="Proteomes" id="UP000192656">
    <property type="component" value="Unassembled WGS sequence"/>
</dbReference>
<evidence type="ECO:0000313" key="2">
    <source>
        <dbReference type="Proteomes" id="UP000192656"/>
    </source>
</evidence>
<organism evidence="1 2">
    <name type="scientific">Fulvimarina manganoxydans</name>
    <dbReference type="NCBI Taxonomy" id="937218"/>
    <lineage>
        <taxon>Bacteria</taxon>
        <taxon>Pseudomonadati</taxon>
        <taxon>Pseudomonadota</taxon>
        <taxon>Alphaproteobacteria</taxon>
        <taxon>Hyphomicrobiales</taxon>
        <taxon>Aurantimonadaceae</taxon>
        <taxon>Fulvimarina</taxon>
    </lineage>
</organism>
<protein>
    <submittedName>
        <fullName evidence="1">Uncharacterized protein</fullName>
    </submittedName>
</protein>
<dbReference type="AlphaFoldDB" id="A0A1W2DGE7"/>
<sequence>MEEEMRDGRRLDRSLKIAETLLSAIYDTRIVPILVLAR</sequence>
<dbReference type="EMBL" id="FWXR01000014">
    <property type="protein sequence ID" value="SMC96026.1"/>
    <property type="molecule type" value="Genomic_DNA"/>
</dbReference>
<gene>
    <name evidence="1" type="ORF">SAMN06297251_114103</name>
</gene>
<accession>A0A1W2DGE7</accession>
<reference evidence="1 2" key="1">
    <citation type="submission" date="2017-04" db="EMBL/GenBank/DDBJ databases">
        <authorList>
            <person name="Afonso C.L."/>
            <person name="Miller P.J."/>
            <person name="Scott M.A."/>
            <person name="Spackman E."/>
            <person name="Goraichik I."/>
            <person name="Dimitrov K.M."/>
            <person name="Suarez D.L."/>
            <person name="Swayne D.E."/>
        </authorList>
    </citation>
    <scope>NUCLEOTIDE SEQUENCE [LARGE SCALE GENOMIC DNA]</scope>
    <source>
        <strain evidence="1 2">CGMCC 1.10972</strain>
    </source>
</reference>
<name>A0A1W2DGE7_9HYPH</name>
<keyword evidence="2" id="KW-1185">Reference proteome</keyword>
<evidence type="ECO:0000313" key="1">
    <source>
        <dbReference type="EMBL" id="SMC96026.1"/>
    </source>
</evidence>